<dbReference type="AlphaFoldDB" id="A0A6S6M6H8"/>
<dbReference type="NCBIfam" id="TIGR02122">
    <property type="entry name" value="TRAP_TAXI"/>
    <property type="match status" value="1"/>
</dbReference>
<protein>
    <submittedName>
        <fullName evidence="1">TRAP transporter solute receptor, TAXI family</fullName>
    </submittedName>
</protein>
<reference evidence="1 2" key="1">
    <citation type="submission" date="2020-06" db="EMBL/GenBank/DDBJ databases">
        <title>Interaction of electrochemicaly active bacteria, Geobacter bremensis R4 on different carbon anode.</title>
        <authorList>
            <person name="Meng L."/>
            <person name="Yoshida N."/>
        </authorList>
    </citation>
    <scope>NUCLEOTIDE SEQUENCE [LARGE SCALE GENOMIC DNA]</scope>
    <source>
        <strain evidence="1 2">R4</strain>
    </source>
</reference>
<gene>
    <name evidence="1" type="ORF">GEOBRER4_n2300</name>
</gene>
<dbReference type="SUPFAM" id="SSF53850">
    <property type="entry name" value="Periplasmic binding protein-like II"/>
    <property type="match status" value="1"/>
</dbReference>
<dbReference type="Gene3D" id="3.40.190.10">
    <property type="entry name" value="Periplasmic binding protein-like II"/>
    <property type="match status" value="2"/>
</dbReference>
<evidence type="ECO:0000313" key="1">
    <source>
        <dbReference type="EMBL" id="BCG47466.1"/>
    </source>
</evidence>
<proteinExistence type="predicted"/>
<sequence>MIRHRRYPRLLALLIVTATALSVPTSLTAFQYPSLTISSGTTTGSYYAAASAIAKVFNNSSARNGVRLATVASPGSVANIDQVADGKAAFGIAETELLRRATQGVRPWEGKARTGLRAVMGLYVESVTIVAAVDSGIRQVSDLKGKRLSIGAPGSIDNTYAGTLLQMSGLNPGEVVTSEHSTAIAPELLQKGEIDAYLCIVGHPNLTVLEASTGKRKVTLISLDNALIQQVVSHNPLLMAVAIPTNFYPKVEVDGKVPTIGLRAVLFTSADQPEENVYAVVREVLTHLDLFRRQHPILHDLSPRDAARVGVIPLHPGAVRYFKEAGLVP</sequence>
<dbReference type="InterPro" id="IPR011852">
    <property type="entry name" value="TRAP_TAXI"/>
</dbReference>
<dbReference type="EMBL" id="AP023213">
    <property type="protein sequence ID" value="BCG47466.1"/>
    <property type="molecule type" value="Genomic_DNA"/>
</dbReference>
<evidence type="ECO:0000313" key="2">
    <source>
        <dbReference type="Proteomes" id="UP000515472"/>
    </source>
</evidence>
<dbReference type="PANTHER" id="PTHR42941:SF1">
    <property type="entry name" value="SLL1037 PROTEIN"/>
    <property type="match status" value="1"/>
</dbReference>
<dbReference type="PANTHER" id="PTHR42941">
    <property type="entry name" value="SLL1037 PROTEIN"/>
    <property type="match status" value="1"/>
</dbReference>
<dbReference type="Pfam" id="PF16868">
    <property type="entry name" value="NMT1_3"/>
    <property type="match status" value="1"/>
</dbReference>
<keyword evidence="2" id="KW-1185">Reference proteome</keyword>
<dbReference type="Proteomes" id="UP000515472">
    <property type="component" value="Chromosome"/>
</dbReference>
<keyword evidence="1" id="KW-0675">Receptor</keyword>
<name>A0A6S6M6H8_9BACT</name>
<organism evidence="1 2">
    <name type="scientific">Citrifermentans bremense</name>
    <dbReference type="NCBI Taxonomy" id="60035"/>
    <lineage>
        <taxon>Bacteria</taxon>
        <taxon>Pseudomonadati</taxon>
        <taxon>Thermodesulfobacteriota</taxon>
        <taxon>Desulfuromonadia</taxon>
        <taxon>Geobacterales</taxon>
        <taxon>Geobacteraceae</taxon>
        <taxon>Citrifermentans</taxon>
    </lineage>
</organism>
<accession>A0A6S6M6H8</accession>
<dbReference type="KEGG" id="gbn:GEOBRER4_22160"/>
<dbReference type="RefSeq" id="WP_185242369.1">
    <property type="nucleotide sequence ID" value="NZ_AP023213.1"/>
</dbReference>